<feature type="region of interest" description="Disordered" evidence="1">
    <location>
        <begin position="1"/>
        <end position="25"/>
    </location>
</feature>
<name>A0A918YRG3_9ACTN</name>
<sequence>MSRSSCPVPHLPKPARDYPDRHPQPDDVVRLAQERTLPDTDVPDRAYAKTVLEHIARFARVLAPQPLVRTTAPSLLAVLRHAESLRSGYQQLLIGYAAANLDAAMWIDTHSDEGRLRLATALDYLHRAVDLEPDRQPGP</sequence>
<reference evidence="2" key="2">
    <citation type="submission" date="2020-09" db="EMBL/GenBank/DDBJ databases">
        <authorList>
            <person name="Sun Q."/>
            <person name="Ohkuma M."/>
        </authorList>
    </citation>
    <scope>NUCLEOTIDE SEQUENCE</scope>
    <source>
        <strain evidence="2">JCM 4714</strain>
    </source>
</reference>
<proteinExistence type="predicted"/>
<evidence type="ECO:0000313" key="2">
    <source>
        <dbReference type="EMBL" id="GHE11039.1"/>
    </source>
</evidence>
<dbReference type="EMBL" id="BMVG01000026">
    <property type="protein sequence ID" value="GHE11039.1"/>
    <property type="molecule type" value="Genomic_DNA"/>
</dbReference>
<reference evidence="2" key="1">
    <citation type="journal article" date="2014" name="Int. J. Syst. Evol. Microbiol.">
        <title>Complete genome sequence of Corynebacterium casei LMG S-19264T (=DSM 44701T), isolated from a smear-ripened cheese.</title>
        <authorList>
            <consortium name="US DOE Joint Genome Institute (JGI-PGF)"/>
            <person name="Walter F."/>
            <person name="Albersmeier A."/>
            <person name="Kalinowski J."/>
            <person name="Ruckert C."/>
        </authorList>
    </citation>
    <scope>NUCLEOTIDE SEQUENCE</scope>
    <source>
        <strain evidence="2">JCM 4714</strain>
    </source>
</reference>
<comment type="caution">
    <text evidence="2">The sequence shown here is derived from an EMBL/GenBank/DDBJ whole genome shotgun (WGS) entry which is preliminary data.</text>
</comment>
<organism evidence="2 3">
    <name type="scientific">Streptomyces alanosinicus</name>
    <dbReference type="NCBI Taxonomy" id="68171"/>
    <lineage>
        <taxon>Bacteria</taxon>
        <taxon>Bacillati</taxon>
        <taxon>Actinomycetota</taxon>
        <taxon>Actinomycetes</taxon>
        <taxon>Kitasatosporales</taxon>
        <taxon>Streptomycetaceae</taxon>
        <taxon>Streptomyces</taxon>
    </lineage>
</organism>
<evidence type="ECO:0000313" key="3">
    <source>
        <dbReference type="Proteomes" id="UP000655443"/>
    </source>
</evidence>
<gene>
    <name evidence="2" type="ORF">GCM10010339_69250</name>
</gene>
<accession>A0A918YRG3</accession>
<dbReference type="AlphaFoldDB" id="A0A918YRG3"/>
<feature type="compositionally biased region" description="Basic and acidic residues" evidence="1">
    <location>
        <begin position="14"/>
        <end position="25"/>
    </location>
</feature>
<dbReference type="Proteomes" id="UP000655443">
    <property type="component" value="Unassembled WGS sequence"/>
</dbReference>
<protein>
    <submittedName>
        <fullName evidence="2">Uncharacterized protein</fullName>
    </submittedName>
</protein>
<evidence type="ECO:0000256" key="1">
    <source>
        <dbReference type="SAM" id="MobiDB-lite"/>
    </source>
</evidence>
<keyword evidence="3" id="KW-1185">Reference proteome</keyword>